<reference evidence="2 3" key="1">
    <citation type="submission" date="2020-08" db="EMBL/GenBank/DDBJ databases">
        <title>Genome sequencing of Purple Non-Sulfur Bacteria from various extreme environments.</title>
        <authorList>
            <person name="Mayer M."/>
        </authorList>
    </citation>
    <scope>NUCLEOTIDE SEQUENCE [LARGE SCALE GENOMIC DNA]</scope>
    <source>
        <strain evidence="2 3">JA131</strain>
    </source>
</reference>
<dbReference type="SUPFAM" id="SSF160719">
    <property type="entry name" value="gpW/gp25-like"/>
    <property type="match status" value="1"/>
</dbReference>
<dbReference type="EMBL" id="JACIGK010000065">
    <property type="protein sequence ID" value="MBB4268234.1"/>
    <property type="molecule type" value="Genomic_DNA"/>
</dbReference>
<evidence type="ECO:0000259" key="1">
    <source>
        <dbReference type="Pfam" id="PF04965"/>
    </source>
</evidence>
<dbReference type="Proteomes" id="UP000554286">
    <property type="component" value="Unassembled WGS sequence"/>
</dbReference>
<evidence type="ECO:0000313" key="3">
    <source>
        <dbReference type="Proteomes" id="UP000554286"/>
    </source>
</evidence>
<evidence type="ECO:0000313" key="2">
    <source>
        <dbReference type="EMBL" id="MBB4268234.1"/>
    </source>
</evidence>
<dbReference type="RefSeq" id="WP_184049028.1">
    <property type="nucleotide sequence ID" value="NZ_JACIGK010000065.1"/>
</dbReference>
<sequence>MIRHQDIKAVHWQPRLGADGDVVEGIDDIAQCIATILLTRKGSDPHRPEFGSDIWKYIDWPVDRAAPHLVREVTLAIERWEPRAILVSVEPAIENARVVLRITWKIARDALETVTEVRL</sequence>
<comment type="caution">
    <text evidence="2">The sequence shown here is derived from an EMBL/GenBank/DDBJ whole genome shotgun (WGS) entry which is preliminary data.</text>
</comment>
<organism evidence="2 3">
    <name type="scientific">Roseospira visakhapatnamensis</name>
    <dbReference type="NCBI Taxonomy" id="390880"/>
    <lineage>
        <taxon>Bacteria</taxon>
        <taxon>Pseudomonadati</taxon>
        <taxon>Pseudomonadota</taxon>
        <taxon>Alphaproteobacteria</taxon>
        <taxon>Rhodospirillales</taxon>
        <taxon>Rhodospirillaceae</taxon>
        <taxon>Roseospira</taxon>
    </lineage>
</organism>
<proteinExistence type="predicted"/>
<dbReference type="Gene3D" id="3.10.450.40">
    <property type="match status" value="1"/>
</dbReference>
<dbReference type="AlphaFoldDB" id="A0A7W6WBP6"/>
<dbReference type="InterPro" id="IPR007048">
    <property type="entry name" value="IraD/Gp25-like"/>
</dbReference>
<feature type="domain" description="IraD/Gp25-like" evidence="1">
    <location>
        <begin position="25"/>
        <end position="103"/>
    </location>
</feature>
<accession>A0A7W6WBP6</accession>
<keyword evidence="3" id="KW-1185">Reference proteome</keyword>
<gene>
    <name evidence="2" type="ORF">GGD89_003898</name>
</gene>
<name>A0A7W6WBP6_9PROT</name>
<protein>
    <recommendedName>
        <fullName evidence="1">IraD/Gp25-like domain-containing protein</fullName>
    </recommendedName>
</protein>
<dbReference type="Pfam" id="PF04965">
    <property type="entry name" value="GPW_gp25"/>
    <property type="match status" value="1"/>
</dbReference>